<feature type="domain" description="Prepilin peptidase A24 N-terminal" evidence="2">
    <location>
        <begin position="15"/>
        <end position="95"/>
    </location>
</feature>
<evidence type="ECO:0000313" key="4">
    <source>
        <dbReference type="Proteomes" id="UP001216907"/>
    </source>
</evidence>
<evidence type="ECO:0000313" key="3">
    <source>
        <dbReference type="EMBL" id="MDG3007701.1"/>
    </source>
</evidence>
<feature type="transmembrane region" description="Helical" evidence="1">
    <location>
        <begin position="118"/>
        <end position="139"/>
    </location>
</feature>
<dbReference type="Proteomes" id="UP001216907">
    <property type="component" value="Unassembled WGS sequence"/>
</dbReference>
<dbReference type="EMBL" id="JARRAG010000002">
    <property type="protein sequence ID" value="MDG3007701.1"/>
    <property type="molecule type" value="Genomic_DNA"/>
</dbReference>
<name>A0ABT6FJE8_9BACT</name>
<dbReference type="RefSeq" id="WP_277863973.1">
    <property type="nucleotide sequence ID" value="NZ_JARRAG010000002.1"/>
</dbReference>
<feature type="transmembrane region" description="Helical" evidence="1">
    <location>
        <begin position="85"/>
        <end position="106"/>
    </location>
</feature>
<keyword evidence="1" id="KW-0812">Transmembrane</keyword>
<sequence length="142" mass="15052">MTSAHYLVIGLLLFVLGACVGSFLNVCIHRIPLGQSLIRPRSRCPKCLAAIATRHNVPILGWLILGGRCRGCGLPISMRYPCTEALVGLISVGVFSIEAALSPVDIVDRGLVLVGLRLFLELSLAAFVVTASSIAIGVMRPS</sequence>
<keyword evidence="4" id="KW-1185">Reference proteome</keyword>
<gene>
    <name evidence="3" type="ORF">PZE19_28395</name>
</gene>
<reference evidence="3 4" key="1">
    <citation type="submission" date="2023-03" db="EMBL/GenBank/DDBJ databases">
        <title>Paludisphaera mucosa sp. nov. a novel planctomycete from northern fen.</title>
        <authorList>
            <person name="Ivanova A."/>
        </authorList>
    </citation>
    <scope>NUCLEOTIDE SEQUENCE [LARGE SCALE GENOMIC DNA]</scope>
    <source>
        <strain evidence="3 4">Pla2</strain>
    </source>
</reference>
<dbReference type="Pfam" id="PF06750">
    <property type="entry name" value="A24_N_bact"/>
    <property type="match status" value="1"/>
</dbReference>
<accession>A0ABT6FJE8</accession>
<dbReference type="InterPro" id="IPR010627">
    <property type="entry name" value="Prepilin_pept_A24_N"/>
</dbReference>
<keyword evidence="1" id="KW-0472">Membrane</keyword>
<dbReference type="PANTHER" id="PTHR30487:SF0">
    <property type="entry name" value="PREPILIN LEADER PEPTIDASE_N-METHYLTRANSFERASE-RELATED"/>
    <property type="match status" value="1"/>
</dbReference>
<dbReference type="PANTHER" id="PTHR30487">
    <property type="entry name" value="TYPE 4 PREPILIN-LIKE PROTEINS LEADER PEPTIDE-PROCESSING ENZYME"/>
    <property type="match status" value="1"/>
</dbReference>
<evidence type="ECO:0000259" key="2">
    <source>
        <dbReference type="Pfam" id="PF06750"/>
    </source>
</evidence>
<evidence type="ECO:0000256" key="1">
    <source>
        <dbReference type="SAM" id="Phobius"/>
    </source>
</evidence>
<protein>
    <submittedName>
        <fullName evidence="3">Prepilin peptidase</fullName>
    </submittedName>
</protein>
<feature type="transmembrane region" description="Helical" evidence="1">
    <location>
        <begin position="6"/>
        <end position="26"/>
    </location>
</feature>
<keyword evidence="1" id="KW-1133">Transmembrane helix</keyword>
<dbReference type="InterPro" id="IPR050882">
    <property type="entry name" value="Prepilin_peptidase/N-MTase"/>
</dbReference>
<organism evidence="3 4">
    <name type="scientific">Paludisphaera mucosa</name>
    <dbReference type="NCBI Taxonomy" id="3030827"/>
    <lineage>
        <taxon>Bacteria</taxon>
        <taxon>Pseudomonadati</taxon>
        <taxon>Planctomycetota</taxon>
        <taxon>Planctomycetia</taxon>
        <taxon>Isosphaerales</taxon>
        <taxon>Isosphaeraceae</taxon>
        <taxon>Paludisphaera</taxon>
    </lineage>
</organism>
<comment type="caution">
    <text evidence="3">The sequence shown here is derived from an EMBL/GenBank/DDBJ whole genome shotgun (WGS) entry which is preliminary data.</text>
</comment>
<proteinExistence type="predicted"/>